<protein>
    <submittedName>
        <fullName evidence="2">Uncharacterized protein</fullName>
    </submittedName>
</protein>
<feature type="transmembrane region" description="Helical" evidence="1">
    <location>
        <begin position="12"/>
        <end position="31"/>
    </location>
</feature>
<keyword evidence="3" id="KW-1185">Reference proteome</keyword>
<evidence type="ECO:0000313" key="2">
    <source>
        <dbReference type="EMBL" id="MDQ0178237.1"/>
    </source>
</evidence>
<reference evidence="2 3" key="1">
    <citation type="submission" date="2023-07" db="EMBL/GenBank/DDBJ databases">
        <title>Genomic Encyclopedia of Type Strains, Phase IV (KMG-IV): sequencing the most valuable type-strain genomes for metagenomic binning, comparative biology and taxonomic classification.</title>
        <authorList>
            <person name="Goeker M."/>
        </authorList>
    </citation>
    <scope>NUCLEOTIDE SEQUENCE [LARGE SCALE GENOMIC DNA]</scope>
    <source>
        <strain evidence="2 3">DSM 23837</strain>
    </source>
</reference>
<accession>A0ABT9WY62</accession>
<keyword evidence="1" id="KW-0812">Transmembrane</keyword>
<sequence length="245" mass="29439">MNIGTYYMKRSQLYLYQFIAASILLLFFYLTDFLHSFAIILYVLWIFLLYLFVHYLFYEWKVKNSKAGKCTQIKCRQDLLLLLFTQGPLLKMHFFLPNGLEEMELYQDVSRFNWLVPPIIDNWTNRRFFIRDRSGLLIASIYVSKRQPQITLLMKETVLSLQLIRKRHRKLVFIFQKDEISVEQKYGVMKIKKNDQMMCQMQKGWMPISWQRTFAPNTPILIFSDNASEIDRLICLALIQYLSHI</sequence>
<dbReference type="EMBL" id="JAUSTT010000037">
    <property type="protein sequence ID" value="MDQ0178237.1"/>
    <property type="molecule type" value="Genomic_DNA"/>
</dbReference>
<feature type="transmembrane region" description="Helical" evidence="1">
    <location>
        <begin position="79"/>
        <end position="96"/>
    </location>
</feature>
<evidence type="ECO:0000313" key="3">
    <source>
        <dbReference type="Proteomes" id="UP001223586"/>
    </source>
</evidence>
<proteinExistence type="predicted"/>
<keyword evidence="1" id="KW-1133">Transmembrane helix</keyword>
<dbReference type="RefSeq" id="WP_307232883.1">
    <property type="nucleotide sequence ID" value="NZ_JAUSTT010000037.1"/>
</dbReference>
<gene>
    <name evidence="2" type="ORF">J2S08_004141</name>
</gene>
<feature type="transmembrane region" description="Helical" evidence="1">
    <location>
        <begin position="37"/>
        <end position="58"/>
    </location>
</feature>
<keyword evidence="1" id="KW-0472">Membrane</keyword>
<organism evidence="2 3">
    <name type="scientific">Bacillus chungangensis</name>
    <dbReference type="NCBI Taxonomy" id="587633"/>
    <lineage>
        <taxon>Bacteria</taxon>
        <taxon>Bacillati</taxon>
        <taxon>Bacillota</taxon>
        <taxon>Bacilli</taxon>
        <taxon>Bacillales</taxon>
        <taxon>Bacillaceae</taxon>
        <taxon>Bacillus</taxon>
    </lineage>
</organism>
<dbReference type="Proteomes" id="UP001223586">
    <property type="component" value="Unassembled WGS sequence"/>
</dbReference>
<evidence type="ECO:0000256" key="1">
    <source>
        <dbReference type="SAM" id="Phobius"/>
    </source>
</evidence>
<name>A0ABT9WY62_9BACI</name>
<comment type="caution">
    <text evidence="2">The sequence shown here is derived from an EMBL/GenBank/DDBJ whole genome shotgun (WGS) entry which is preliminary data.</text>
</comment>